<gene>
    <name evidence="8" type="ORF">NZ47_12280</name>
</gene>
<proteinExistence type="predicted"/>
<dbReference type="InterPro" id="IPR019264">
    <property type="entry name" value="DUF2179"/>
</dbReference>
<dbReference type="GO" id="GO:0005886">
    <property type="term" value="C:plasma membrane"/>
    <property type="evidence" value="ECO:0007669"/>
    <property type="project" value="UniProtKB-SubCell"/>
</dbReference>
<evidence type="ECO:0000256" key="5">
    <source>
        <dbReference type="ARBA" id="ARBA00023136"/>
    </source>
</evidence>
<dbReference type="CDD" id="cd16380">
    <property type="entry name" value="YitT_C"/>
    <property type="match status" value="1"/>
</dbReference>
<keyword evidence="5 6" id="KW-0472">Membrane</keyword>
<dbReference type="STRING" id="82374.NZ47_12280"/>
<evidence type="ECO:0000256" key="2">
    <source>
        <dbReference type="ARBA" id="ARBA00022475"/>
    </source>
</evidence>
<dbReference type="InterPro" id="IPR051461">
    <property type="entry name" value="UPF0750_membrane"/>
</dbReference>
<comment type="caution">
    <text evidence="8">The sequence shown here is derived from an EMBL/GenBank/DDBJ whole genome shotgun (WGS) entry which is preliminary data.</text>
</comment>
<dbReference type="PANTHER" id="PTHR33545">
    <property type="entry name" value="UPF0750 MEMBRANE PROTEIN YITT-RELATED"/>
    <property type="match status" value="1"/>
</dbReference>
<evidence type="ECO:0000256" key="4">
    <source>
        <dbReference type="ARBA" id="ARBA00022989"/>
    </source>
</evidence>
<feature type="transmembrane region" description="Helical" evidence="6">
    <location>
        <begin position="43"/>
        <end position="62"/>
    </location>
</feature>
<evidence type="ECO:0000256" key="1">
    <source>
        <dbReference type="ARBA" id="ARBA00004651"/>
    </source>
</evidence>
<sequence length="305" mass="33516">MKHFMRKYHVKRNILKYALIVLGCFIASVGINACYVPAHLLTGGVTGISMIMLFSFGFPLGIQSFLYNIPLLIAAYFFLGKRYLMDVFVGTMVFSFCLDLTKFMNDFHLVPDHMLSAIFGGVLCGIGYGIVFRNNASTGGFDIIGAIVKKYYSFDMGVVIFSFNCMLMIVAGALFGVTQAMFTLIGMFVAANITDKVIAGINHRKAILIVSNKSREIADGIIYEVGRGVTFIHGQGAYSNSERDIVFVVVKTTQIAKIKAIVNTVDRAAFMLIVSANEVLGRGFTLPGIELDKLRQGRTPVETDD</sequence>
<dbReference type="Pfam" id="PF02588">
    <property type="entry name" value="YitT_membrane"/>
    <property type="match status" value="1"/>
</dbReference>
<organism evidence="8 9">
    <name type="scientific">Anaerovibrio lipolyticus</name>
    <dbReference type="NCBI Taxonomy" id="82374"/>
    <lineage>
        <taxon>Bacteria</taxon>
        <taxon>Bacillati</taxon>
        <taxon>Bacillota</taxon>
        <taxon>Negativicutes</taxon>
        <taxon>Selenomonadales</taxon>
        <taxon>Selenomonadaceae</taxon>
        <taxon>Anaerovibrio</taxon>
    </lineage>
</organism>
<dbReference type="PANTHER" id="PTHR33545:SF5">
    <property type="entry name" value="UPF0750 MEMBRANE PROTEIN YITT"/>
    <property type="match status" value="1"/>
</dbReference>
<feature type="transmembrane region" description="Helical" evidence="6">
    <location>
        <begin position="152"/>
        <end position="175"/>
    </location>
</feature>
<feature type="transmembrane region" description="Helical" evidence="6">
    <location>
        <begin position="113"/>
        <end position="131"/>
    </location>
</feature>
<protein>
    <recommendedName>
        <fullName evidence="7">DUF2179 domain-containing protein</fullName>
    </recommendedName>
</protein>
<dbReference type="RefSeq" id="WP_039211375.1">
    <property type="nucleotide sequence ID" value="NZ_JSCE01000227.1"/>
</dbReference>
<keyword evidence="2" id="KW-1003">Cell membrane</keyword>
<evidence type="ECO:0000313" key="8">
    <source>
        <dbReference type="EMBL" id="KHM50434.1"/>
    </source>
</evidence>
<dbReference type="AlphaFoldDB" id="A0A0B2JRR3"/>
<keyword evidence="4 6" id="KW-1133">Transmembrane helix</keyword>
<dbReference type="Proteomes" id="UP000030993">
    <property type="component" value="Unassembled WGS sequence"/>
</dbReference>
<dbReference type="Gene3D" id="3.30.70.120">
    <property type="match status" value="1"/>
</dbReference>
<feature type="domain" description="DUF2179" evidence="7">
    <location>
        <begin position="227"/>
        <end position="281"/>
    </location>
</feature>
<keyword evidence="3 6" id="KW-0812">Transmembrane</keyword>
<evidence type="ECO:0000259" key="7">
    <source>
        <dbReference type="Pfam" id="PF10035"/>
    </source>
</evidence>
<dbReference type="EMBL" id="JSCE01000227">
    <property type="protein sequence ID" value="KHM50434.1"/>
    <property type="molecule type" value="Genomic_DNA"/>
</dbReference>
<evidence type="ECO:0000313" key="9">
    <source>
        <dbReference type="Proteomes" id="UP000030993"/>
    </source>
</evidence>
<dbReference type="InterPro" id="IPR003740">
    <property type="entry name" value="YitT"/>
</dbReference>
<dbReference type="eggNOG" id="COG1284">
    <property type="taxonomic scope" value="Bacteria"/>
</dbReference>
<comment type="subcellular location">
    <subcellularLocation>
        <location evidence="1">Cell membrane</location>
        <topology evidence="1">Multi-pass membrane protein</topology>
    </subcellularLocation>
</comment>
<dbReference type="Pfam" id="PF10035">
    <property type="entry name" value="DUF2179"/>
    <property type="match status" value="1"/>
</dbReference>
<accession>A0A0B2JRR3</accession>
<keyword evidence="9" id="KW-1185">Reference proteome</keyword>
<evidence type="ECO:0000256" key="6">
    <source>
        <dbReference type="SAM" id="Phobius"/>
    </source>
</evidence>
<dbReference type="PIRSF" id="PIRSF006483">
    <property type="entry name" value="Membrane_protein_YitT"/>
    <property type="match status" value="1"/>
</dbReference>
<dbReference type="InterPro" id="IPR015867">
    <property type="entry name" value="N-reg_PII/ATP_PRibTrfase_C"/>
</dbReference>
<name>A0A0B2JRR3_9FIRM</name>
<evidence type="ECO:0000256" key="3">
    <source>
        <dbReference type="ARBA" id="ARBA00022692"/>
    </source>
</evidence>
<feature type="transmembrane region" description="Helical" evidence="6">
    <location>
        <begin position="83"/>
        <end position="101"/>
    </location>
</feature>
<reference evidence="8 9" key="1">
    <citation type="journal article" date="2013" name="PLoS ONE">
        <title>Identification and characterization of three novel lipases belonging to families II and V from Anaerovibrio lipolyticus 5ST.</title>
        <authorList>
            <person name="Prive F."/>
            <person name="Kaderbhai N.N."/>
            <person name="Girdwood S."/>
            <person name="Worgan H.J."/>
            <person name="Pinloche E."/>
            <person name="Scollan N.D."/>
            <person name="Huws S.A."/>
            <person name="Newbold C.J."/>
        </authorList>
    </citation>
    <scope>NUCLEOTIDE SEQUENCE [LARGE SCALE GENOMIC DNA]</scope>
    <source>
        <strain evidence="8 9">5S</strain>
    </source>
</reference>